<gene>
    <name evidence="1" type="ORF">QAD02_021566</name>
</gene>
<accession>A0ACC2PRM8</accession>
<dbReference type="EMBL" id="CM056741">
    <property type="protein sequence ID" value="KAJ8685773.1"/>
    <property type="molecule type" value="Genomic_DNA"/>
</dbReference>
<reference evidence="1" key="1">
    <citation type="submission" date="2023-04" db="EMBL/GenBank/DDBJ databases">
        <title>A chromosome-level genome assembly of the parasitoid wasp Eretmocerus hayati.</title>
        <authorList>
            <person name="Zhong Y."/>
            <person name="Liu S."/>
            <person name="Liu Y."/>
        </authorList>
    </citation>
    <scope>NUCLEOTIDE SEQUENCE</scope>
    <source>
        <strain evidence="1">ZJU_SS_LIU_2023</strain>
    </source>
</reference>
<organism evidence="1 2">
    <name type="scientific">Eretmocerus hayati</name>
    <dbReference type="NCBI Taxonomy" id="131215"/>
    <lineage>
        <taxon>Eukaryota</taxon>
        <taxon>Metazoa</taxon>
        <taxon>Ecdysozoa</taxon>
        <taxon>Arthropoda</taxon>
        <taxon>Hexapoda</taxon>
        <taxon>Insecta</taxon>
        <taxon>Pterygota</taxon>
        <taxon>Neoptera</taxon>
        <taxon>Endopterygota</taxon>
        <taxon>Hymenoptera</taxon>
        <taxon>Apocrita</taxon>
        <taxon>Proctotrupomorpha</taxon>
        <taxon>Chalcidoidea</taxon>
        <taxon>Aphelinidae</taxon>
        <taxon>Aphelininae</taxon>
        <taxon>Eretmocerus</taxon>
    </lineage>
</organism>
<evidence type="ECO:0000313" key="2">
    <source>
        <dbReference type="Proteomes" id="UP001239111"/>
    </source>
</evidence>
<evidence type="ECO:0000313" key="1">
    <source>
        <dbReference type="EMBL" id="KAJ8685773.1"/>
    </source>
</evidence>
<dbReference type="Proteomes" id="UP001239111">
    <property type="component" value="Chromosome 1"/>
</dbReference>
<keyword evidence="2" id="KW-1185">Reference proteome</keyword>
<name>A0ACC2PRM8_9HYME</name>
<proteinExistence type="predicted"/>
<comment type="caution">
    <text evidence="1">The sequence shown here is derived from an EMBL/GenBank/DDBJ whole genome shotgun (WGS) entry which is preliminary data.</text>
</comment>
<protein>
    <submittedName>
        <fullName evidence="1">Uncharacterized protein</fullName>
    </submittedName>
</protein>
<sequence>MPRAARERRVRPAADLAARRPGRSPAARGVVPAAPINAVEEPVDAHAAAVIVPARHPRHPPATRSKVPTTLGDAADVPPARHRSHQSAARTADLDESSGNAARPVAVFPTGRPDSQPIPRTARVNVPIAVNDASAAPIRRVCRREH</sequence>